<dbReference type="EMBL" id="WRXN01000014">
    <property type="protein sequence ID" value="MVT11581.1"/>
    <property type="molecule type" value="Genomic_DNA"/>
</dbReference>
<dbReference type="AlphaFoldDB" id="A0A7K1UB23"/>
<evidence type="ECO:0000313" key="3">
    <source>
        <dbReference type="Proteomes" id="UP000461730"/>
    </source>
</evidence>
<keyword evidence="1" id="KW-0732">Signal</keyword>
<feature type="signal peptide" evidence="1">
    <location>
        <begin position="1"/>
        <end position="19"/>
    </location>
</feature>
<proteinExistence type="predicted"/>
<name>A0A7K1UB23_9BACT</name>
<evidence type="ECO:0000313" key="2">
    <source>
        <dbReference type="EMBL" id="MVT11581.1"/>
    </source>
</evidence>
<dbReference type="RefSeq" id="WP_157309001.1">
    <property type="nucleotide sequence ID" value="NZ_WRXN01000014.1"/>
</dbReference>
<feature type="chain" id="PRO_5029711291" evidence="1">
    <location>
        <begin position="20"/>
        <end position="191"/>
    </location>
</feature>
<protein>
    <submittedName>
        <fullName evidence="2">Uncharacterized protein</fullName>
    </submittedName>
</protein>
<evidence type="ECO:0000256" key="1">
    <source>
        <dbReference type="SAM" id="SignalP"/>
    </source>
</evidence>
<dbReference type="Proteomes" id="UP000461730">
    <property type="component" value="Unassembled WGS sequence"/>
</dbReference>
<comment type="caution">
    <text evidence="2">The sequence shown here is derived from an EMBL/GenBank/DDBJ whole genome shotgun (WGS) entry which is preliminary data.</text>
</comment>
<sequence length="191" mass="22386">MKTLLLVMTGLVLSMTSLAQDVVEYRHDDTMKDSIVYKNSTSVLVFNRVDLMNYMIGLDSVLHQTCYENKIFKNAQFSRLTPQEVEEHFTQAFDYLKDSTHTDLQYTTDKITLFWTQGEYILLPYIEDLLSTLLSDGRIRVEDKALHKTTPQYSIFYEDIAGRPYRIYKLPSGKIIFKESNFFLEQFAQSR</sequence>
<organism evidence="2 3">
    <name type="scientific">Chitinophaga tropicalis</name>
    <dbReference type="NCBI Taxonomy" id="2683588"/>
    <lineage>
        <taxon>Bacteria</taxon>
        <taxon>Pseudomonadati</taxon>
        <taxon>Bacteroidota</taxon>
        <taxon>Chitinophagia</taxon>
        <taxon>Chitinophagales</taxon>
        <taxon>Chitinophagaceae</taxon>
        <taxon>Chitinophaga</taxon>
    </lineage>
</organism>
<accession>A0A7K1UB23</accession>
<gene>
    <name evidence="2" type="ORF">GO493_25185</name>
</gene>
<reference evidence="2 3" key="1">
    <citation type="submission" date="2019-12" db="EMBL/GenBank/DDBJ databases">
        <title>Chitinophaga sp. strain ysch24 (GDMCC 1.1355), whole genome shotgun sequence.</title>
        <authorList>
            <person name="Zhang X."/>
        </authorList>
    </citation>
    <scope>NUCLEOTIDE SEQUENCE [LARGE SCALE GENOMIC DNA]</scope>
    <source>
        <strain evidence="3">ysch24</strain>
    </source>
</reference>
<keyword evidence="3" id="KW-1185">Reference proteome</keyword>